<organism evidence="1">
    <name type="scientific">Anguilla anguilla</name>
    <name type="common">European freshwater eel</name>
    <name type="synonym">Muraena anguilla</name>
    <dbReference type="NCBI Taxonomy" id="7936"/>
    <lineage>
        <taxon>Eukaryota</taxon>
        <taxon>Metazoa</taxon>
        <taxon>Chordata</taxon>
        <taxon>Craniata</taxon>
        <taxon>Vertebrata</taxon>
        <taxon>Euteleostomi</taxon>
        <taxon>Actinopterygii</taxon>
        <taxon>Neopterygii</taxon>
        <taxon>Teleostei</taxon>
        <taxon>Anguilliformes</taxon>
        <taxon>Anguillidae</taxon>
        <taxon>Anguilla</taxon>
    </lineage>
</organism>
<protein>
    <submittedName>
        <fullName evidence="1">Uncharacterized protein</fullName>
    </submittedName>
</protein>
<name>A0A0E9WRD7_ANGAN</name>
<reference evidence="1" key="2">
    <citation type="journal article" date="2015" name="Fish Shellfish Immunol.">
        <title>Early steps in the European eel (Anguilla anguilla)-Vibrio vulnificus interaction in the gills: Role of the RtxA13 toxin.</title>
        <authorList>
            <person name="Callol A."/>
            <person name="Pajuelo D."/>
            <person name="Ebbesson L."/>
            <person name="Teles M."/>
            <person name="MacKenzie S."/>
            <person name="Amaro C."/>
        </authorList>
    </citation>
    <scope>NUCLEOTIDE SEQUENCE</scope>
</reference>
<accession>A0A0E9WRD7</accession>
<dbReference type="AlphaFoldDB" id="A0A0E9WRD7"/>
<dbReference type="EMBL" id="GBXM01016442">
    <property type="protein sequence ID" value="JAH92135.1"/>
    <property type="molecule type" value="Transcribed_RNA"/>
</dbReference>
<sequence>MTYSTSYFLLAFIPARLKSALVKYILHAVVLTWFKNVNYIFEDMLSQPQIVCILCLERFCVSPFMRLDFCNLVGFTKF</sequence>
<proteinExistence type="predicted"/>
<reference evidence="1" key="1">
    <citation type="submission" date="2014-11" db="EMBL/GenBank/DDBJ databases">
        <authorList>
            <person name="Amaro Gonzalez C."/>
        </authorList>
    </citation>
    <scope>NUCLEOTIDE SEQUENCE</scope>
</reference>
<evidence type="ECO:0000313" key="1">
    <source>
        <dbReference type="EMBL" id="JAH92135.1"/>
    </source>
</evidence>